<dbReference type="PANTHER" id="PTHR47062">
    <property type="match status" value="1"/>
</dbReference>
<dbReference type="InterPro" id="IPR008978">
    <property type="entry name" value="HSP20-like_chaperone"/>
</dbReference>
<feature type="domain" description="SHSP" evidence="2">
    <location>
        <begin position="46"/>
        <end position="155"/>
    </location>
</feature>
<dbReference type="AlphaFoldDB" id="A0A382HHQ7"/>
<dbReference type="EMBL" id="UINC01061239">
    <property type="protein sequence ID" value="SVB86605.1"/>
    <property type="molecule type" value="Genomic_DNA"/>
</dbReference>
<dbReference type="InterPro" id="IPR037913">
    <property type="entry name" value="ACD_IbpA/B"/>
</dbReference>
<dbReference type="PANTHER" id="PTHR47062:SF1">
    <property type="entry name" value="SMALL HEAT SHOCK PROTEIN IBPA"/>
    <property type="match status" value="1"/>
</dbReference>
<reference evidence="3" key="1">
    <citation type="submission" date="2018-05" db="EMBL/GenBank/DDBJ databases">
        <authorList>
            <person name="Lanie J.A."/>
            <person name="Ng W.-L."/>
            <person name="Kazmierczak K.M."/>
            <person name="Andrzejewski T.M."/>
            <person name="Davidsen T.M."/>
            <person name="Wayne K.J."/>
            <person name="Tettelin H."/>
            <person name="Glass J.I."/>
            <person name="Rusch D."/>
            <person name="Podicherti R."/>
            <person name="Tsui H.-C.T."/>
            <person name="Winkler M.E."/>
        </authorList>
    </citation>
    <scope>NUCLEOTIDE SEQUENCE</scope>
</reference>
<evidence type="ECO:0000256" key="1">
    <source>
        <dbReference type="ARBA" id="ARBA00023016"/>
    </source>
</evidence>
<keyword evidence="1" id="KW-0346">Stress response</keyword>
<protein>
    <recommendedName>
        <fullName evidence="2">SHSP domain-containing protein</fullName>
    </recommendedName>
</protein>
<proteinExistence type="predicted"/>
<dbReference type="CDD" id="cd06470">
    <property type="entry name" value="ACD_IbpA-B_like"/>
    <property type="match status" value="1"/>
</dbReference>
<gene>
    <name evidence="3" type="ORF">METZ01_LOCUS239459</name>
</gene>
<accession>A0A382HHQ7</accession>
<evidence type="ECO:0000313" key="3">
    <source>
        <dbReference type="EMBL" id="SVB86605.1"/>
    </source>
</evidence>
<dbReference type="InterPro" id="IPR002068">
    <property type="entry name" value="A-crystallin/Hsp20_dom"/>
</dbReference>
<evidence type="ECO:0000259" key="2">
    <source>
        <dbReference type="PROSITE" id="PS01031"/>
    </source>
</evidence>
<dbReference type="PROSITE" id="PS01031">
    <property type="entry name" value="SHSP"/>
    <property type="match status" value="1"/>
</dbReference>
<organism evidence="3">
    <name type="scientific">marine metagenome</name>
    <dbReference type="NCBI Taxonomy" id="408172"/>
    <lineage>
        <taxon>unclassified sequences</taxon>
        <taxon>metagenomes</taxon>
        <taxon>ecological metagenomes</taxon>
    </lineage>
</organism>
<dbReference type="Pfam" id="PF00011">
    <property type="entry name" value="HSP20"/>
    <property type="match status" value="1"/>
</dbReference>
<dbReference type="Gene3D" id="2.60.40.790">
    <property type="match status" value="1"/>
</dbReference>
<feature type="non-terminal residue" evidence="3">
    <location>
        <position position="1"/>
    </location>
</feature>
<dbReference type="SUPFAM" id="SSF49764">
    <property type="entry name" value="HSP20-like chaperones"/>
    <property type="match status" value="1"/>
</dbReference>
<name>A0A382HHQ7_9ZZZZ</name>
<sequence length="155" mass="17993">FKEDTEMVTTQALTNIFDHFDRNLLTPYAVGFDRVFDRLQDYTQHQVQSTGFPPYNIRKDGDYNFVIELALAGLTKDDLEVEIAEGVLTVRTKGKKDEEGTELLHRGISFRQFNRKWTLADDIVVNDAKMENGMLLIELERVVPEEKKPRLMKIK</sequence>